<accession>A0A8J4TCL1</accession>
<dbReference type="InterPro" id="IPR036972">
    <property type="entry name" value="Cyt_c_oxidase_su5b_sf"/>
</dbReference>
<dbReference type="OrthoDB" id="10249250at2759"/>
<dbReference type="Pfam" id="PF01215">
    <property type="entry name" value="COX5B"/>
    <property type="match status" value="1"/>
</dbReference>
<dbReference type="AlphaFoldDB" id="A0A8J4TCL1"/>
<dbReference type="PANTHER" id="PTHR10122">
    <property type="entry name" value="CYTOCHROME C OXIDASE SUBUNIT 5B, MITOCHONDRIAL"/>
    <property type="match status" value="1"/>
</dbReference>
<dbReference type="Gene3D" id="2.60.11.10">
    <property type="entry name" value="Cytochrome c oxidase, subunit Vb"/>
    <property type="match status" value="1"/>
</dbReference>
<gene>
    <name evidence="4" type="primary">cox5b</name>
    <name evidence="4" type="ORF">DAT39_023114</name>
</gene>
<dbReference type="PANTHER" id="PTHR10122:SF0">
    <property type="entry name" value="CYTOCHROME C OXIDASE SUBUNIT 5B, ISOFORM A-RELATED"/>
    <property type="match status" value="1"/>
</dbReference>
<comment type="caution">
    <text evidence="4">The sequence shown here is derived from an EMBL/GenBank/DDBJ whole genome shotgun (WGS) entry which is preliminary data.</text>
</comment>
<dbReference type="Proteomes" id="UP000727407">
    <property type="component" value="Unassembled WGS sequence"/>
</dbReference>
<name>A0A8J4TCL1_CLAMG</name>
<reference evidence="4" key="1">
    <citation type="submission" date="2020-07" db="EMBL/GenBank/DDBJ databases">
        <title>Clarias magur genome sequencing, assembly and annotation.</title>
        <authorList>
            <person name="Kushwaha B."/>
            <person name="Kumar R."/>
            <person name="Das P."/>
            <person name="Joshi C.G."/>
            <person name="Kumar D."/>
            <person name="Nagpure N.S."/>
            <person name="Pandey M."/>
            <person name="Agarwal S."/>
            <person name="Srivastava S."/>
            <person name="Singh M."/>
            <person name="Sahoo L."/>
            <person name="Jayasankar P."/>
            <person name="Meher P.K."/>
            <person name="Koringa P.G."/>
            <person name="Iquebal M.A."/>
            <person name="Das S.P."/>
            <person name="Bit A."/>
            <person name="Patnaik S."/>
            <person name="Patel N."/>
            <person name="Shah T.M."/>
            <person name="Hinsu A."/>
            <person name="Jena J.K."/>
        </authorList>
    </citation>
    <scope>NUCLEOTIDE SEQUENCE</scope>
    <source>
        <strain evidence="4">CIFAMagur01</strain>
        <tissue evidence="4">Testis</tissue>
    </source>
</reference>
<proteinExistence type="predicted"/>
<dbReference type="GO" id="GO:0006123">
    <property type="term" value="P:mitochondrial electron transport, cytochrome c to oxygen"/>
    <property type="evidence" value="ECO:0007669"/>
    <property type="project" value="InterPro"/>
</dbReference>
<evidence type="ECO:0000313" key="5">
    <source>
        <dbReference type="Proteomes" id="UP000727407"/>
    </source>
</evidence>
<evidence type="ECO:0000256" key="1">
    <source>
        <dbReference type="ARBA" id="ARBA00022723"/>
    </source>
</evidence>
<dbReference type="EMBL" id="QNUK01001434">
    <property type="protein sequence ID" value="KAF5881630.1"/>
    <property type="molecule type" value="Genomic_DNA"/>
</dbReference>
<feature type="binding site" evidence="3">
    <location>
        <position position="92"/>
    </location>
    <ligand>
        <name>Zn(2+)</name>
        <dbReference type="ChEBI" id="CHEBI:29105"/>
    </ligand>
</feature>
<evidence type="ECO:0000256" key="2">
    <source>
        <dbReference type="ARBA" id="ARBA00022833"/>
    </source>
</evidence>
<dbReference type="GO" id="GO:0005740">
    <property type="term" value="C:mitochondrial envelope"/>
    <property type="evidence" value="ECO:0007669"/>
    <property type="project" value="InterPro"/>
</dbReference>
<evidence type="ECO:0000313" key="4">
    <source>
        <dbReference type="EMBL" id="KAF5881630.1"/>
    </source>
</evidence>
<dbReference type="GO" id="GO:0045277">
    <property type="term" value="C:respiratory chain complex IV"/>
    <property type="evidence" value="ECO:0007669"/>
    <property type="project" value="InterPro"/>
</dbReference>
<keyword evidence="5" id="KW-1185">Reference proteome</keyword>
<sequence length="93" mass="9562">MAARLLSAAVRVSGVCRRAPARAPVLSRGLSAAAGGGIPTDDQQATGLEKRVLKSLKAGADPYSVLKPKQYAGSKADPHVVPSINNKRLVGCV</sequence>
<keyword evidence="1 3" id="KW-0479">Metal-binding</keyword>
<dbReference type="InterPro" id="IPR002124">
    <property type="entry name" value="Cyt_c_oxidase_su5b"/>
</dbReference>
<protein>
    <submittedName>
        <fullName evidence="4">Cytochrome c oxidase subunit 5B, mitochondrial-like</fullName>
    </submittedName>
</protein>
<dbReference type="GO" id="GO:0046872">
    <property type="term" value="F:metal ion binding"/>
    <property type="evidence" value="ECO:0007669"/>
    <property type="project" value="UniProtKB-KW"/>
</dbReference>
<feature type="non-terminal residue" evidence="4">
    <location>
        <position position="93"/>
    </location>
</feature>
<organism evidence="4 5">
    <name type="scientific">Clarias magur</name>
    <name type="common">Asian catfish</name>
    <name type="synonym">Macropteronotus magur</name>
    <dbReference type="NCBI Taxonomy" id="1594786"/>
    <lineage>
        <taxon>Eukaryota</taxon>
        <taxon>Metazoa</taxon>
        <taxon>Chordata</taxon>
        <taxon>Craniata</taxon>
        <taxon>Vertebrata</taxon>
        <taxon>Euteleostomi</taxon>
        <taxon>Actinopterygii</taxon>
        <taxon>Neopterygii</taxon>
        <taxon>Teleostei</taxon>
        <taxon>Ostariophysi</taxon>
        <taxon>Siluriformes</taxon>
        <taxon>Clariidae</taxon>
        <taxon>Clarias</taxon>
    </lineage>
</organism>
<dbReference type="SUPFAM" id="SSF57802">
    <property type="entry name" value="Rubredoxin-like"/>
    <property type="match status" value="1"/>
</dbReference>
<keyword evidence="2 3" id="KW-0862">Zinc</keyword>
<evidence type="ECO:0000256" key="3">
    <source>
        <dbReference type="PIRSR" id="PIRSR602124-1"/>
    </source>
</evidence>
<dbReference type="PROSITE" id="PS51359">
    <property type="entry name" value="COX5B_2"/>
    <property type="match status" value="1"/>
</dbReference>